<feature type="region of interest" description="Disordered" evidence="1">
    <location>
        <begin position="1"/>
        <end position="36"/>
    </location>
</feature>
<accession>A0A370TMM5</accession>
<organism evidence="2 3">
    <name type="scientific">Venustampulla echinocandica</name>
    <dbReference type="NCBI Taxonomy" id="2656787"/>
    <lineage>
        <taxon>Eukaryota</taxon>
        <taxon>Fungi</taxon>
        <taxon>Dikarya</taxon>
        <taxon>Ascomycota</taxon>
        <taxon>Pezizomycotina</taxon>
        <taxon>Leotiomycetes</taxon>
        <taxon>Helotiales</taxon>
        <taxon>Pleuroascaceae</taxon>
        <taxon>Venustampulla</taxon>
    </lineage>
</organism>
<reference evidence="2 3" key="1">
    <citation type="journal article" date="2018" name="IMA Fungus">
        <title>IMA Genome-F 9: Draft genome sequence of Annulohypoxylon stygium, Aspergillus mulundensis, Berkeleyomyces basicola (syn. Thielaviopsis basicola), Ceratocystis smalleyi, two Cercospora beticola strains, Coleophoma cylindrospora, Fusarium fracticaudum, Phialophora cf. hyalina, and Morchella septimelata.</title>
        <authorList>
            <person name="Wingfield B.D."/>
            <person name="Bills G.F."/>
            <person name="Dong Y."/>
            <person name="Huang W."/>
            <person name="Nel W.J."/>
            <person name="Swalarsk-Parry B.S."/>
            <person name="Vaghefi N."/>
            <person name="Wilken P.M."/>
            <person name="An Z."/>
            <person name="de Beer Z.W."/>
            <person name="De Vos L."/>
            <person name="Chen L."/>
            <person name="Duong T.A."/>
            <person name="Gao Y."/>
            <person name="Hammerbacher A."/>
            <person name="Kikkert J.R."/>
            <person name="Li Y."/>
            <person name="Li H."/>
            <person name="Li K."/>
            <person name="Li Q."/>
            <person name="Liu X."/>
            <person name="Ma X."/>
            <person name="Naidoo K."/>
            <person name="Pethybridge S.J."/>
            <person name="Sun J."/>
            <person name="Steenkamp E.T."/>
            <person name="van der Nest M.A."/>
            <person name="van Wyk S."/>
            <person name="Wingfield M.J."/>
            <person name="Xiong C."/>
            <person name="Yue Q."/>
            <person name="Zhang X."/>
        </authorList>
    </citation>
    <scope>NUCLEOTIDE SEQUENCE [LARGE SCALE GENOMIC DNA]</scope>
    <source>
        <strain evidence="2 3">BP 5553</strain>
    </source>
</reference>
<dbReference type="EMBL" id="NPIC01000004">
    <property type="protein sequence ID" value="RDL36758.1"/>
    <property type="molecule type" value="Genomic_DNA"/>
</dbReference>
<evidence type="ECO:0000256" key="1">
    <source>
        <dbReference type="SAM" id="MobiDB-lite"/>
    </source>
</evidence>
<dbReference type="Proteomes" id="UP000254866">
    <property type="component" value="Unassembled WGS sequence"/>
</dbReference>
<name>A0A370TMM5_9HELO</name>
<dbReference type="AlphaFoldDB" id="A0A370TMM5"/>
<feature type="compositionally biased region" description="Low complexity" evidence="1">
    <location>
        <begin position="11"/>
        <end position="28"/>
    </location>
</feature>
<proteinExistence type="predicted"/>
<evidence type="ECO:0000313" key="3">
    <source>
        <dbReference type="Proteomes" id="UP000254866"/>
    </source>
</evidence>
<keyword evidence="3" id="KW-1185">Reference proteome</keyword>
<comment type="caution">
    <text evidence="2">The sequence shown here is derived from an EMBL/GenBank/DDBJ whole genome shotgun (WGS) entry which is preliminary data.</text>
</comment>
<protein>
    <submittedName>
        <fullName evidence="2">Uncharacterized protein</fullName>
    </submittedName>
</protein>
<evidence type="ECO:0000313" key="2">
    <source>
        <dbReference type="EMBL" id="RDL36758.1"/>
    </source>
</evidence>
<dbReference type="GeneID" id="43598959"/>
<sequence>MSDTAQVVMITTPPNSSTSPPLTPPLSTEKGPGEPTSRILSAGHAYKLGHSLFPWHSFRVEKYEFGDLLVEVV</sequence>
<gene>
    <name evidence="2" type="ORF">BP5553_06110</name>
</gene>
<dbReference type="RefSeq" id="XP_031869414.1">
    <property type="nucleotide sequence ID" value="XM_032014733.1"/>
</dbReference>